<name>A0A931BXJ3_9HYPH</name>
<evidence type="ECO:0000256" key="1">
    <source>
        <dbReference type="ARBA" id="ARBA00004651"/>
    </source>
</evidence>
<dbReference type="InterPro" id="IPR050366">
    <property type="entry name" value="BP-dependent_transpt_permease"/>
</dbReference>
<evidence type="ECO:0000256" key="4">
    <source>
        <dbReference type="ARBA" id="ARBA00022692"/>
    </source>
</evidence>
<comment type="similarity">
    <text evidence="9">Belongs to the binding-protein-dependent transport system permease family.</text>
</comment>
<evidence type="ECO:0000256" key="5">
    <source>
        <dbReference type="ARBA" id="ARBA00022856"/>
    </source>
</evidence>
<keyword evidence="7 9" id="KW-1133">Transmembrane helix</keyword>
<dbReference type="PANTHER" id="PTHR43386:SF1">
    <property type="entry name" value="D,D-DIPEPTIDE TRANSPORT SYSTEM PERMEASE PROTEIN DDPC-RELATED"/>
    <property type="match status" value="1"/>
</dbReference>
<sequence>MVRLIFPRFPGFLTLTGYGLLIAFGLAALFGESLAPHSAHALLAASDLPPDSEFYFGTDHLGRDVFSRVLEGTRYTILLALGATLLSLVTGTIVGAIAGYFGGAVDLVVSRLIEVFLTIPRLFLVILLAAFLGSHTWVIVLVIGGTMWPINARLMRAQALTLRERAFVKAAELAGVSRWRILFRHIIPNGLSPVLAKASLQIAEAILLEAGLSFLGLGDPSRISWGKMMQEGQAGFPDAWWPEVFPGLALALLLIAIHLVGDSIRTGLAISDGEASLAVPLAGARK</sequence>
<reference evidence="11" key="1">
    <citation type="submission" date="2020-11" db="EMBL/GenBank/DDBJ databases">
        <authorList>
            <person name="Kim M.K."/>
        </authorList>
    </citation>
    <scope>NUCLEOTIDE SEQUENCE</scope>
    <source>
        <strain evidence="11">BT350</strain>
    </source>
</reference>
<dbReference type="AlphaFoldDB" id="A0A931BXJ3"/>
<keyword evidence="2 9" id="KW-0813">Transport</keyword>
<dbReference type="SUPFAM" id="SSF161098">
    <property type="entry name" value="MetI-like"/>
    <property type="match status" value="1"/>
</dbReference>
<feature type="transmembrane region" description="Helical" evidence="9">
    <location>
        <begin position="122"/>
        <end position="148"/>
    </location>
</feature>
<feature type="transmembrane region" description="Helical" evidence="9">
    <location>
        <begin position="75"/>
        <end position="101"/>
    </location>
</feature>
<evidence type="ECO:0000256" key="8">
    <source>
        <dbReference type="ARBA" id="ARBA00023136"/>
    </source>
</evidence>
<evidence type="ECO:0000313" key="11">
    <source>
        <dbReference type="EMBL" id="MBF9235675.1"/>
    </source>
</evidence>
<dbReference type="Pfam" id="PF00528">
    <property type="entry name" value="BPD_transp_1"/>
    <property type="match status" value="1"/>
</dbReference>
<keyword evidence="8 9" id="KW-0472">Membrane</keyword>
<feature type="domain" description="ABC transmembrane type-1" evidence="10">
    <location>
        <begin position="73"/>
        <end position="261"/>
    </location>
</feature>
<dbReference type="InterPro" id="IPR035906">
    <property type="entry name" value="MetI-like_sf"/>
</dbReference>
<accession>A0A931BXJ3</accession>
<keyword evidence="5" id="KW-0571">Peptide transport</keyword>
<keyword evidence="4 9" id="KW-0812">Transmembrane</keyword>
<dbReference type="RefSeq" id="WP_196273668.1">
    <property type="nucleotide sequence ID" value="NZ_JADQDO010000019.1"/>
</dbReference>
<evidence type="ECO:0000256" key="9">
    <source>
        <dbReference type="RuleBase" id="RU363032"/>
    </source>
</evidence>
<dbReference type="Proteomes" id="UP000599312">
    <property type="component" value="Unassembled WGS sequence"/>
</dbReference>
<dbReference type="GO" id="GO:0015833">
    <property type="term" value="P:peptide transport"/>
    <property type="evidence" value="ECO:0007669"/>
    <property type="project" value="UniProtKB-KW"/>
</dbReference>
<comment type="subcellular location">
    <subcellularLocation>
        <location evidence="1 9">Cell membrane</location>
        <topology evidence="1 9">Multi-pass membrane protein</topology>
    </subcellularLocation>
</comment>
<feature type="transmembrane region" description="Helical" evidence="9">
    <location>
        <begin position="12"/>
        <end position="30"/>
    </location>
</feature>
<dbReference type="PANTHER" id="PTHR43386">
    <property type="entry name" value="OLIGOPEPTIDE TRANSPORT SYSTEM PERMEASE PROTEIN APPC"/>
    <property type="match status" value="1"/>
</dbReference>
<feature type="transmembrane region" description="Helical" evidence="9">
    <location>
        <begin position="244"/>
        <end position="261"/>
    </location>
</feature>
<evidence type="ECO:0000256" key="3">
    <source>
        <dbReference type="ARBA" id="ARBA00022475"/>
    </source>
</evidence>
<keyword evidence="3" id="KW-1003">Cell membrane</keyword>
<dbReference type="InterPro" id="IPR000515">
    <property type="entry name" value="MetI-like"/>
</dbReference>
<keyword evidence="6" id="KW-0653">Protein transport</keyword>
<evidence type="ECO:0000256" key="2">
    <source>
        <dbReference type="ARBA" id="ARBA00022448"/>
    </source>
</evidence>
<dbReference type="EMBL" id="JADQDO010000019">
    <property type="protein sequence ID" value="MBF9235675.1"/>
    <property type="molecule type" value="Genomic_DNA"/>
</dbReference>
<comment type="caution">
    <text evidence="11">The sequence shown here is derived from an EMBL/GenBank/DDBJ whole genome shotgun (WGS) entry which is preliminary data.</text>
</comment>
<proteinExistence type="inferred from homology"/>
<dbReference type="CDD" id="cd06261">
    <property type="entry name" value="TM_PBP2"/>
    <property type="match status" value="1"/>
</dbReference>
<dbReference type="Gene3D" id="1.10.3720.10">
    <property type="entry name" value="MetI-like"/>
    <property type="match status" value="1"/>
</dbReference>
<keyword evidence="12" id="KW-1185">Reference proteome</keyword>
<dbReference type="PROSITE" id="PS50928">
    <property type="entry name" value="ABC_TM1"/>
    <property type="match status" value="1"/>
</dbReference>
<dbReference type="GO" id="GO:0015031">
    <property type="term" value="P:protein transport"/>
    <property type="evidence" value="ECO:0007669"/>
    <property type="project" value="UniProtKB-KW"/>
</dbReference>
<evidence type="ECO:0000256" key="6">
    <source>
        <dbReference type="ARBA" id="ARBA00022927"/>
    </source>
</evidence>
<dbReference type="GO" id="GO:0055085">
    <property type="term" value="P:transmembrane transport"/>
    <property type="evidence" value="ECO:0007669"/>
    <property type="project" value="InterPro"/>
</dbReference>
<protein>
    <submittedName>
        <fullName evidence="11">ABC transporter permease</fullName>
    </submittedName>
</protein>
<organism evidence="11 12">
    <name type="scientific">Microvirga alba</name>
    <dbReference type="NCBI Taxonomy" id="2791025"/>
    <lineage>
        <taxon>Bacteria</taxon>
        <taxon>Pseudomonadati</taxon>
        <taxon>Pseudomonadota</taxon>
        <taxon>Alphaproteobacteria</taxon>
        <taxon>Hyphomicrobiales</taxon>
        <taxon>Methylobacteriaceae</taxon>
        <taxon>Microvirga</taxon>
    </lineage>
</organism>
<evidence type="ECO:0000259" key="10">
    <source>
        <dbReference type="PROSITE" id="PS50928"/>
    </source>
</evidence>
<gene>
    <name evidence="11" type="ORF">I2H38_20135</name>
</gene>
<dbReference type="GO" id="GO:0005886">
    <property type="term" value="C:plasma membrane"/>
    <property type="evidence" value="ECO:0007669"/>
    <property type="project" value="UniProtKB-SubCell"/>
</dbReference>
<evidence type="ECO:0000313" key="12">
    <source>
        <dbReference type="Proteomes" id="UP000599312"/>
    </source>
</evidence>
<evidence type="ECO:0000256" key="7">
    <source>
        <dbReference type="ARBA" id="ARBA00022989"/>
    </source>
</evidence>